<evidence type="ECO:0000256" key="4">
    <source>
        <dbReference type="ARBA" id="ARBA00022989"/>
    </source>
</evidence>
<evidence type="ECO:0000313" key="8">
    <source>
        <dbReference type="EMBL" id="TSJ75842.1"/>
    </source>
</evidence>
<dbReference type="OrthoDB" id="9788453at2"/>
<sequence length="406" mass="40918">MKPSEKIVSASSPSLSKSWLAVLSVALGAFVVVTSEFLPIGLLTHIAGGLEVTAGTAGLMITIPGLVAAIAAPVMTITAGHFDRRTLVLFLIGLLVASNLLAAFAPNFAVMIVARVLFGITLGGFWTIAVTLGARLVPPGSAARATTIIFAGISIATVIGVPSGTLIAGLAGWRVAFIVLGGVALLIGAVQLFVLPSLPSPPTPGVRQLVSLLGHSDARLGLLTIAFVIAGHFAAYTYVTPFLKDSATISPGSLSSLLLAFGVAGIVGNFAGGAFAARNLRLTLITAVSLLAGAVMLLPVFGHQLTGAAVLLIAWGLAFGAIPVVLQLWVFKAAPEALEGGAALLVSTFQIFIALGSVVGGRIVDDLGTSAVMWAGGATALAGLGVVALSRHKKSSVPAAAQPHLV</sequence>
<keyword evidence="2" id="KW-1003">Cell membrane</keyword>
<dbReference type="InterPro" id="IPR050189">
    <property type="entry name" value="MFS_Efflux_Transporters"/>
</dbReference>
<evidence type="ECO:0000313" key="9">
    <source>
        <dbReference type="Proteomes" id="UP000315648"/>
    </source>
</evidence>
<dbReference type="AlphaFoldDB" id="A0A556QGT4"/>
<feature type="domain" description="Major facilitator superfamily (MFS) profile" evidence="7">
    <location>
        <begin position="21"/>
        <end position="395"/>
    </location>
</feature>
<dbReference type="Gene3D" id="1.20.1250.20">
    <property type="entry name" value="MFS general substrate transporter like domains"/>
    <property type="match status" value="1"/>
</dbReference>
<evidence type="ECO:0000256" key="3">
    <source>
        <dbReference type="ARBA" id="ARBA00022692"/>
    </source>
</evidence>
<dbReference type="Proteomes" id="UP000315648">
    <property type="component" value="Unassembled WGS sequence"/>
</dbReference>
<evidence type="ECO:0000259" key="7">
    <source>
        <dbReference type="PROSITE" id="PS50850"/>
    </source>
</evidence>
<dbReference type="InterPro" id="IPR020846">
    <property type="entry name" value="MFS_dom"/>
</dbReference>
<protein>
    <submittedName>
        <fullName evidence="8">MFS transporter</fullName>
    </submittedName>
</protein>
<dbReference type="PROSITE" id="PS50850">
    <property type="entry name" value="MFS"/>
    <property type="match status" value="1"/>
</dbReference>
<dbReference type="InterPro" id="IPR036259">
    <property type="entry name" value="MFS_trans_sf"/>
</dbReference>
<feature type="transmembrane region" description="Helical" evidence="6">
    <location>
        <begin position="254"/>
        <end position="275"/>
    </location>
</feature>
<keyword evidence="3 6" id="KW-0812">Transmembrane</keyword>
<feature type="transmembrane region" description="Helical" evidence="6">
    <location>
        <begin position="87"/>
        <end position="106"/>
    </location>
</feature>
<reference evidence="8 9" key="1">
    <citation type="submission" date="2019-07" db="EMBL/GenBank/DDBJ databases">
        <title>Description of 53C-WASEF.</title>
        <authorList>
            <person name="Pitt A."/>
            <person name="Hahn M.W."/>
        </authorList>
    </citation>
    <scope>NUCLEOTIDE SEQUENCE [LARGE SCALE GENOMIC DNA]</scope>
    <source>
        <strain evidence="8 9">53C-WASEF</strain>
    </source>
</reference>
<proteinExistence type="predicted"/>
<organism evidence="8 9">
    <name type="scientific">Rariglobus hedericola</name>
    <dbReference type="NCBI Taxonomy" id="2597822"/>
    <lineage>
        <taxon>Bacteria</taxon>
        <taxon>Pseudomonadati</taxon>
        <taxon>Verrucomicrobiota</taxon>
        <taxon>Opitutia</taxon>
        <taxon>Opitutales</taxon>
        <taxon>Opitutaceae</taxon>
        <taxon>Rariglobus</taxon>
    </lineage>
</organism>
<feature type="transmembrane region" description="Helical" evidence="6">
    <location>
        <begin position="112"/>
        <end position="136"/>
    </location>
</feature>
<dbReference type="EMBL" id="VMBG01000003">
    <property type="protein sequence ID" value="TSJ75842.1"/>
    <property type="molecule type" value="Genomic_DNA"/>
</dbReference>
<keyword evidence="5 6" id="KW-0472">Membrane</keyword>
<name>A0A556QGT4_9BACT</name>
<evidence type="ECO:0000256" key="5">
    <source>
        <dbReference type="ARBA" id="ARBA00023136"/>
    </source>
</evidence>
<dbReference type="PANTHER" id="PTHR43124">
    <property type="entry name" value="PURINE EFFLUX PUMP PBUE"/>
    <property type="match status" value="1"/>
</dbReference>
<feature type="transmembrane region" description="Helical" evidence="6">
    <location>
        <begin position="282"/>
        <end position="302"/>
    </location>
</feature>
<evidence type="ECO:0000256" key="2">
    <source>
        <dbReference type="ARBA" id="ARBA00022475"/>
    </source>
</evidence>
<feature type="transmembrane region" description="Helical" evidence="6">
    <location>
        <begin position="177"/>
        <end position="199"/>
    </location>
</feature>
<feature type="transmembrane region" description="Helical" evidence="6">
    <location>
        <begin position="370"/>
        <end position="389"/>
    </location>
</feature>
<dbReference type="SUPFAM" id="SSF103473">
    <property type="entry name" value="MFS general substrate transporter"/>
    <property type="match status" value="1"/>
</dbReference>
<evidence type="ECO:0000256" key="1">
    <source>
        <dbReference type="ARBA" id="ARBA00004651"/>
    </source>
</evidence>
<comment type="caution">
    <text evidence="8">The sequence shown here is derived from an EMBL/GenBank/DDBJ whole genome shotgun (WGS) entry which is preliminary data.</text>
</comment>
<dbReference type="CDD" id="cd17324">
    <property type="entry name" value="MFS_NepI_like"/>
    <property type="match status" value="1"/>
</dbReference>
<accession>A0A556QGT4</accession>
<feature type="transmembrane region" description="Helical" evidence="6">
    <location>
        <begin position="342"/>
        <end position="364"/>
    </location>
</feature>
<dbReference type="GO" id="GO:0022857">
    <property type="term" value="F:transmembrane transporter activity"/>
    <property type="evidence" value="ECO:0007669"/>
    <property type="project" value="InterPro"/>
</dbReference>
<dbReference type="GO" id="GO:0005886">
    <property type="term" value="C:plasma membrane"/>
    <property type="evidence" value="ECO:0007669"/>
    <property type="project" value="UniProtKB-SubCell"/>
</dbReference>
<gene>
    <name evidence="8" type="ORF">FPL22_16415</name>
</gene>
<evidence type="ECO:0000256" key="6">
    <source>
        <dbReference type="SAM" id="Phobius"/>
    </source>
</evidence>
<feature type="transmembrane region" description="Helical" evidence="6">
    <location>
        <begin position="220"/>
        <end position="239"/>
    </location>
</feature>
<keyword evidence="4 6" id="KW-1133">Transmembrane helix</keyword>
<comment type="subcellular location">
    <subcellularLocation>
        <location evidence="1">Cell membrane</location>
        <topology evidence="1">Multi-pass membrane protein</topology>
    </subcellularLocation>
</comment>
<feature type="transmembrane region" description="Helical" evidence="6">
    <location>
        <begin position="54"/>
        <end position="75"/>
    </location>
</feature>
<dbReference type="InterPro" id="IPR011701">
    <property type="entry name" value="MFS"/>
</dbReference>
<dbReference type="PANTHER" id="PTHR43124:SF3">
    <property type="entry name" value="CHLORAMPHENICOL EFFLUX PUMP RV0191"/>
    <property type="match status" value="1"/>
</dbReference>
<dbReference type="Pfam" id="PF07690">
    <property type="entry name" value="MFS_1"/>
    <property type="match status" value="1"/>
</dbReference>
<feature type="transmembrane region" description="Helical" evidence="6">
    <location>
        <begin position="20"/>
        <end position="42"/>
    </location>
</feature>
<keyword evidence="9" id="KW-1185">Reference proteome</keyword>
<feature type="transmembrane region" description="Helical" evidence="6">
    <location>
        <begin position="148"/>
        <end position="171"/>
    </location>
</feature>
<feature type="transmembrane region" description="Helical" evidence="6">
    <location>
        <begin position="308"/>
        <end position="330"/>
    </location>
</feature>